<protein>
    <recommendedName>
        <fullName evidence="6">DUF4219 domain-containing protein</fullName>
    </recommendedName>
</protein>
<dbReference type="Pfam" id="PF22936">
    <property type="entry name" value="Pol_BBD"/>
    <property type="match status" value="1"/>
</dbReference>
<dbReference type="SUPFAM" id="SSF57756">
    <property type="entry name" value="Retrovirus zinc finger-like domains"/>
    <property type="match status" value="1"/>
</dbReference>
<evidence type="ECO:0000313" key="5">
    <source>
        <dbReference type="Proteomes" id="UP000323000"/>
    </source>
</evidence>
<dbReference type="AlphaFoldDB" id="A0A5C7IEQ7"/>
<evidence type="ECO:0008006" key="6">
    <source>
        <dbReference type="Google" id="ProtNLM"/>
    </source>
</evidence>
<feature type="domain" description="Retroviral polymerase SH3-like" evidence="3">
    <location>
        <begin position="497"/>
        <end position="555"/>
    </location>
</feature>
<accession>A0A5C7IEQ7</accession>
<feature type="region of interest" description="Disordered" evidence="1">
    <location>
        <begin position="214"/>
        <end position="253"/>
    </location>
</feature>
<dbReference type="GO" id="GO:0003676">
    <property type="term" value="F:nucleic acid binding"/>
    <property type="evidence" value="ECO:0007669"/>
    <property type="project" value="InterPro"/>
</dbReference>
<dbReference type="PANTHER" id="PTHR35317:SF31">
    <property type="entry name" value="DUF4219 DOMAIN-CONTAINING PROTEIN"/>
    <property type="match status" value="1"/>
</dbReference>
<evidence type="ECO:0000259" key="3">
    <source>
        <dbReference type="Pfam" id="PF25597"/>
    </source>
</evidence>
<gene>
    <name evidence="4" type="ORF">EZV62_009095</name>
</gene>
<evidence type="ECO:0000256" key="1">
    <source>
        <dbReference type="SAM" id="MobiDB-lite"/>
    </source>
</evidence>
<proteinExistence type="predicted"/>
<dbReference type="EMBL" id="VAHF01000003">
    <property type="protein sequence ID" value="TXG67820.1"/>
    <property type="molecule type" value="Genomic_DNA"/>
</dbReference>
<dbReference type="GO" id="GO:0008270">
    <property type="term" value="F:zinc ion binding"/>
    <property type="evidence" value="ECO:0007669"/>
    <property type="project" value="InterPro"/>
</dbReference>
<evidence type="ECO:0000313" key="4">
    <source>
        <dbReference type="EMBL" id="TXG67820.1"/>
    </source>
</evidence>
<evidence type="ECO:0000259" key="2">
    <source>
        <dbReference type="Pfam" id="PF22936"/>
    </source>
</evidence>
<sequence length="796" mass="90658">MASSNFSSLSPPIFSGENYPVWAVKMKAYLRAFDLWEAVESGRDPPPLRANPTIAQIKQHSEDTAKKYKALSTIHTAVSDTIFTRIMACETAKEAWDKLKEEFQGSDRTRQMQVLNLRREFEVLRMKESETVKEYTDKLIKVVNQIRLLGEELTERRIVEKVLISVPERFESKVSSLEDSKDISQLTLTEVINALQAFEQRRAIRLEETKTTEGAFQAKLKGKQPSSSGGRKQPGEKKEKEKKEGDSHKSGGRRGRYPPCPYCKKTSHTENFCWWRPGVKCRACNQLGHVEKVCKNKTNQQGQQAQIAENQEQDEEKLFVATCYAINCSSGAWLIDSGCTNHMTYDVGFFKELDRSYTSKVKIGNGDYVNVMGKGVVAVETSSGTKLISDVLFVPEISQSLLSVGQMLEKHYALFFQDMSCIILDPSGCELMFVKMKDKSFPVEWKQTALHAYASVVDNSVIWHKRFGHCNYSSLDYMHTHELVQNMPAIHVNQGVCDVYVKRDKLDQKSEVGIFLGYSSNAKGYRIYSLKTEKILISRNVKFDESAKWNWEKNEVEDSFKNHNKGVFSQQEEAAQPQIDPHADIEIAVRGTRHLNEIYARCNVAIVKKSVKLHKMACYLVEHCGLLSWLSSLLPLFTMMLLGDGKRFFLTQLVVVIEGVNDVISSRNITEWLQKHALEQLMEFSSRLYKLLVENQEKLSSFLTWAVSTALKSDFAQLNQLREPHIHFTMISEDALAEESLTSKLLRSNSDARLFYKPWKDLSSKPTDLQKMDELHACQTLVVIISNDLGKKSSDS</sequence>
<feature type="compositionally biased region" description="Basic and acidic residues" evidence="1">
    <location>
        <begin position="233"/>
        <end position="249"/>
    </location>
</feature>
<dbReference type="InterPro" id="IPR054722">
    <property type="entry name" value="PolX-like_BBD"/>
</dbReference>
<dbReference type="Pfam" id="PF14223">
    <property type="entry name" value="Retrotran_gag_2"/>
    <property type="match status" value="1"/>
</dbReference>
<dbReference type="InterPro" id="IPR057670">
    <property type="entry name" value="SH3_retrovirus"/>
</dbReference>
<dbReference type="Pfam" id="PF25597">
    <property type="entry name" value="SH3_retrovirus"/>
    <property type="match status" value="1"/>
</dbReference>
<organism evidence="4 5">
    <name type="scientific">Acer yangbiense</name>
    <dbReference type="NCBI Taxonomy" id="1000413"/>
    <lineage>
        <taxon>Eukaryota</taxon>
        <taxon>Viridiplantae</taxon>
        <taxon>Streptophyta</taxon>
        <taxon>Embryophyta</taxon>
        <taxon>Tracheophyta</taxon>
        <taxon>Spermatophyta</taxon>
        <taxon>Magnoliopsida</taxon>
        <taxon>eudicotyledons</taxon>
        <taxon>Gunneridae</taxon>
        <taxon>Pentapetalae</taxon>
        <taxon>rosids</taxon>
        <taxon>malvids</taxon>
        <taxon>Sapindales</taxon>
        <taxon>Sapindaceae</taxon>
        <taxon>Hippocastanoideae</taxon>
        <taxon>Acereae</taxon>
        <taxon>Acer</taxon>
    </lineage>
</organism>
<keyword evidence="5" id="KW-1185">Reference proteome</keyword>
<dbReference type="PANTHER" id="PTHR35317">
    <property type="entry name" value="OS04G0629600 PROTEIN"/>
    <property type="match status" value="1"/>
</dbReference>
<comment type="caution">
    <text evidence="4">The sequence shown here is derived from an EMBL/GenBank/DDBJ whole genome shotgun (WGS) entry which is preliminary data.</text>
</comment>
<dbReference type="OrthoDB" id="1711498at2759"/>
<name>A0A5C7IEQ7_9ROSI</name>
<dbReference type="Proteomes" id="UP000323000">
    <property type="component" value="Chromosome 3"/>
</dbReference>
<dbReference type="InterPro" id="IPR036875">
    <property type="entry name" value="Znf_CCHC_sf"/>
</dbReference>
<reference evidence="5" key="1">
    <citation type="journal article" date="2019" name="Gigascience">
        <title>De novo genome assembly of the endangered Acer yangbiense, a plant species with extremely small populations endemic to Yunnan Province, China.</title>
        <authorList>
            <person name="Yang J."/>
            <person name="Wariss H.M."/>
            <person name="Tao L."/>
            <person name="Zhang R."/>
            <person name="Yun Q."/>
            <person name="Hollingsworth P."/>
            <person name="Dao Z."/>
            <person name="Luo G."/>
            <person name="Guo H."/>
            <person name="Ma Y."/>
            <person name="Sun W."/>
        </authorList>
    </citation>
    <scope>NUCLEOTIDE SEQUENCE [LARGE SCALE GENOMIC DNA]</scope>
    <source>
        <strain evidence="5">cv. Malutang</strain>
    </source>
</reference>
<feature type="domain" description="Retrovirus-related Pol polyprotein from transposon TNT 1-94-like beta-barrel" evidence="2">
    <location>
        <begin position="333"/>
        <end position="412"/>
    </location>
</feature>